<gene>
    <name evidence="4" type="ORF">DRB17_12330</name>
</gene>
<dbReference type="Proteomes" id="UP000253941">
    <property type="component" value="Unassembled WGS sequence"/>
</dbReference>
<dbReference type="InterPro" id="IPR003719">
    <property type="entry name" value="Phenazine_PhzF-like"/>
</dbReference>
<dbReference type="Pfam" id="PF02567">
    <property type="entry name" value="PhzC-PhzF"/>
    <property type="match status" value="1"/>
</dbReference>
<dbReference type="PIRSF" id="PIRSF016184">
    <property type="entry name" value="PhzC_PhzF"/>
    <property type="match status" value="1"/>
</dbReference>
<dbReference type="EMBL" id="QPMH01000011">
    <property type="protein sequence ID" value="RDD61484.1"/>
    <property type="molecule type" value="Genomic_DNA"/>
</dbReference>
<dbReference type="RefSeq" id="WP_114582516.1">
    <property type="nucleotide sequence ID" value="NZ_QPMH01000011.1"/>
</dbReference>
<feature type="active site" evidence="3">
    <location>
        <position position="46"/>
    </location>
</feature>
<sequence length="263" mass="28446">MTIRFFQVDAFAERLFSGNPAGVCPLDEWLPDQTMQAIAAENNLAETAFFVPSRDADADYDLRWFTPTVEMDLCGHATLATAYVLAEQFGDDKPVIRFSSMSGPLAVAREGERFVLDFPAAPPRRVAEPQSYADALGAAPADVWRGGDFALAVYADQTAVADLRPDLEKVAALPDGAVVATAEGEAHDFVSRCFVPKAGIPEDPVTGSAHCALIPYWAARLGKAEMTARQISARGGELHCRLDENRVKIGGRCALYLEGRLLI</sequence>
<comment type="similarity">
    <text evidence="1">Belongs to the PhzF family.</text>
</comment>
<dbReference type="SUPFAM" id="SSF54506">
    <property type="entry name" value="Diaminopimelate epimerase-like"/>
    <property type="match status" value="1"/>
</dbReference>
<name>A0A369TAF9_9PROT</name>
<dbReference type="Gene3D" id="3.10.310.10">
    <property type="entry name" value="Diaminopimelate Epimerase, Chain A, domain 1"/>
    <property type="match status" value="2"/>
</dbReference>
<accession>A0A369TAF9</accession>
<dbReference type="GO" id="GO:0005737">
    <property type="term" value="C:cytoplasm"/>
    <property type="evidence" value="ECO:0007669"/>
    <property type="project" value="TreeGrafter"/>
</dbReference>
<evidence type="ECO:0000256" key="1">
    <source>
        <dbReference type="ARBA" id="ARBA00008270"/>
    </source>
</evidence>
<keyword evidence="5" id="KW-1185">Reference proteome</keyword>
<dbReference type="PANTHER" id="PTHR13774">
    <property type="entry name" value="PHENAZINE BIOSYNTHESIS PROTEIN"/>
    <property type="match status" value="1"/>
</dbReference>
<dbReference type="NCBIfam" id="TIGR00654">
    <property type="entry name" value="PhzF_family"/>
    <property type="match status" value="1"/>
</dbReference>
<comment type="caution">
    <text evidence="4">The sequence shown here is derived from an EMBL/GenBank/DDBJ whole genome shotgun (WGS) entry which is preliminary data.</text>
</comment>
<evidence type="ECO:0000313" key="4">
    <source>
        <dbReference type="EMBL" id="RDD61484.1"/>
    </source>
</evidence>
<reference evidence="4 5" key="1">
    <citation type="submission" date="2018-07" db="EMBL/GenBank/DDBJ databases">
        <title>Venubactetium sediminum gen. nov., sp. nov., isolated from a marine solar saltern.</title>
        <authorList>
            <person name="Wang S."/>
        </authorList>
    </citation>
    <scope>NUCLEOTIDE SEQUENCE [LARGE SCALE GENOMIC DNA]</scope>
    <source>
        <strain evidence="4 5">WD2A32</strain>
    </source>
</reference>
<keyword evidence="2" id="KW-0413">Isomerase</keyword>
<organism evidence="4 5">
    <name type="scientific">Ferruginivarius sediminum</name>
    <dbReference type="NCBI Taxonomy" id="2661937"/>
    <lineage>
        <taxon>Bacteria</taxon>
        <taxon>Pseudomonadati</taxon>
        <taxon>Pseudomonadota</taxon>
        <taxon>Alphaproteobacteria</taxon>
        <taxon>Rhodospirillales</taxon>
        <taxon>Rhodospirillaceae</taxon>
        <taxon>Ferruginivarius</taxon>
    </lineage>
</organism>
<dbReference type="PANTHER" id="PTHR13774:SF17">
    <property type="entry name" value="PHENAZINE BIOSYNTHESIS-LIKE DOMAIN-CONTAINING PROTEIN"/>
    <property type="match status" value="1"/>
</dbReference>
<proteinExistence type="inferred from homology"/>
<dbReference type="AlphaFoldDB" id="A0A369TAF9"/>
<dbReference type="GO" id="GO:0016853">
    <property type="term" value="F:isomerase activity"/>
    <property type="evidence" value="ECO:0007669"/>
    <property type="project" value="UniProtKB-KW"/>
</dbReference>
<evidence type="ECO:0000256" key="3">
    <source>
        <dbReference type="PIRSR" id="PIRSR016184-1"/>
    </source>
</evidence>
<evidence type="ECO:0000256" key="2">
    <source>
        <dbReference type="ARBA" id="ARBA00023235"/>
    </source>
</evidence>
<protein>
    <submittedName>
        <fullName evidence="4">PhzF family phenazine biosynthesis protein</fullName>
    </submittedName>
</protein>
<evidence type="ECO:0000313" key="5">
    <source>
        <dbReference type="Proteomes" id="UP000253941"/>
    </source>
</evidence>